<keyword evidence="2 5" id="KW-0238">DNA-binding</keyword>
<dbReference type="RefSeq" id="WP_241292632.1">
    <property type="nucleotide sequence ID" value="NZ_JAKZGR010000003.1"/>
</dbReference>
<evidence type="ECO:0000256" key="3">
    <source>
        <dbReference type="ARBA" id="ARBA00023163"/>
    </source>
</evidence>
<evidence type="ECO:0000313" key="5">
    <source>
        <dbReference type="EMBL" id="MFC3975014.1"/>
    </source>
</evidence>
<dbReference type="InterPro" id="IPR046335">
    <property type="entry name" value="LacI/GalR-like_sensor"/>
</dbReference>
<dbReference type="EMBL" id="JBHSAV010000003">
    <property type="protein sequence ID" value="MFC3975014.1"/>
    <property type="molecule type" value="Genomic_DNA"/>
</dbReference>
<evidence type="ECO:0000313" key="6">
    <source>
        <dbReference type="Proteomes" id="UP001595766"/>
    </source>
</evidence>
<name>A0ABV8EFK2_9BACT</name>
<protein>
    <submittedName>
        <fullName evidence="5">LacI family DNA-binding transcriptional regulator</fullName>
    </submittedName>
</protein>
<evidence type="ECO:0000256" key="2">
    <source>
        <dbReference type="ARBA" id="ARBA00023125"/>
    </source>
</evidence>
<proteinExistence type="predicted"/>
<accession>A0ABV8EFK2</accession>
<gene>
    <name evidence="5" type="ORF">ACFOUP_01365</name>
</gene>
<comment type="caution">
    <text evidence="5">The sequence shown here is derived from an EMBL/GenBank/DDBJ whole genome shotgun (WGS) entry which is preliminary data.</text>
</comment>
<dbReference type="SUPFAM" id="SSF53822">
    <property type="entry name" value="Periplasmic binding protein-like I"/>
    <property type="match status" value="1"/>
</dbReference>
<dbReference type="InterPro" id="IPR000843">
    <property type="entry name" value="HTH_LacI"/>
</dbReference>
<keyword evidence="3" id="KW-0804">Transcription</keyword>
<dbReference type="Pfam" id="PF13377">
    <property type="entry name" value="Peripla_BP_3"/>
    <property type="match status" value="1"/>
</dbReference>
<dbReference type="PANTHER" id="PTHR30146:SF109">
    <property type="entry name" value="HTH-TYPE TRANSCRIPTIONAL REGULATOR GALS"/>
    <property type="match status" value="1"/>
</dbReference>
<dbReference type="GO" id="GO:0003677">
    <property type="term" value="F:DNA binding"/>
    <property type="evidence" value="ECO:0007669"/>
    <property type="project" value="UniProtKB-KW"/>
</dbReference>
<keyword evidence="1" id="KW-0805">Transcription regulation</keyword>
<dbReference type="SMART" id="SM00354">
    <property type="entry name" value="HTH_LACI"/>
    <property type="match status" value="1"/>
</dbReference>
<dbReference type="PROSITE" id="PS50932">
    <property type="entry name" value="HTH_LACI_2"/>
    <property type="match status" value="1"/>
</dbReference>
<dbReference type="Proteomes" id="UP001595766">
    <property type="component" value="Unassembled WGS sequence"/>
</dbReference>
<dbReference type="InterPro" id="IPR028082">
    <property type="entry name" value="Peripla_BP_I"/>
</dbReference>
<dbReference type="Pfam" id="PF00356">
    <property type="entry name" value="LacI"/>
    <property type="match status" value="1"/>
</dbReference>
<dbReference type="Gene3D" id="1.10.260.40">
    <property type="entry name" value="lambda repressor-like DNA-binding domains"/>
    <property type="match status" value="1"/>
</dbReference>
<organism evidence="5 6">
    <name type="scientific">Belliella kenyensis</name>
    <dbReference type="NCBI Taxonomy" id="1472724"/>
    <lineage>
        <taxon>Bacteria</taxon>
        <taxon>Pseudomonadati</taxon>
        <taxon>Bacteroidota</taxon>
        <taxon>Cytophagia</taxon>
        <taxon>Cytophagales</taxon>
        <taxon>Cyclobacteriaceae</taxon>
        <taxon>Belliella</taxon>
    </lineage>
</organism>
<keyword evidence="6" id="KW-1185">Reference proteome</keyword>
<sequence>MAKKKYSIKKIADDLGISVTTISFVLNGKAEENRISPAMIEKVKRHVKKIGYQPNQLAKSLRTGKSNLIVFMVEDISNPFFANIAKLIEDEASKLNYKIIYCSTNNDPDKTMSMINLFGNLQADGFIITPPNGLDVNFVKELCEEQAPIILFDRYLPEVDCSHVVIANYDGTKLGLNHLIDSGFHNIGFITLDSDQSQMHDRLEAYKDLCINQNMPSKILKIPFYAFKSGEENKLMSKFLDENTELDAIFFATNYLAIRGIKLLKDRGIIIPNDLAVMAFDDNDFFQFSTPSISSIVQPKSAIATKLIELMFETLELELDQRKPVKVELPVSLNVRSSTKKV</sequence>
<feature type="domain" description="HTH lacI-type" evidence="4">
    <location>
        <begin position="6"/>
        <end position="63"/>
    </location>
</feature>
<evidence type="ECO:0000256" key="1">
    <source>
        <dbReference type="ARBA" id="ARBA00023015"/>
    </source>
</evidence>
<dbReference type="SUPFAM" id="SSF47413">
    <property type="entry name" value="lambda repressor-like DNA-binding domains"/>
    <property type="match status" value="1"/>
</dbReference>
<reference evidence="6" key="1">
    <citation type="journal article" date="2019" name="Int. J. Syst. Evol. Microbiol.">
        <title>The Global Catalogue of Microorganisms (GCM) 10K type strain sequencing project: providing services to taxonomists for standard genome sequencing and annotation.</title>
        <authorList>
            <consortium name="The Broad Institute Genomics Platform"/>
            <consortium name="The Broad Institute Genome Sequencing Center for Infectious Disease"/>
            <person name="Wu L."/>
            <person name="Ma J."/>
        </authorList>
    </citation>
    <scope>NUCLEOTIDE SEQUENCE [LARGE SCALE GENOMIC DNA]</scope>
    <source>
        <strain evidence="6">CECT 8551</strain>
    </source>
</reference>
<dbReference type="CDD" id="cd01392">
    <property type="entry name" value="HTH_LacI"/>
    <property type="match status" value="1"/>
</dbReference>
<dbReference type="PANTHER" id="PTHR30146">
    <property type="entry name" value="LACI-RELATED TRANSCRIPTIONAL REPRESSOR"/>
    <property type="match status" value="1"/>
</dbReference>
<dbReference type="InterPro" id="IPR010982">
    <property type="entry name" value="Lambda_DNA-bd_dom_sf"/>
</dbReference>
<evidence type="ECO:0000259" key="4">
    <source>
        <dbReference type="PROSITE" id="PS50932"/>
    </source>
</evidence>
<dbReference type="Gene3D" id="3.40.50.2300">
    <property type="match status" value="2"/>
</dbReference>